<evidence type="ECO:0000313" key="1">
    <source>
        <dbReference type="EMBL" id="QYC96787.1"/>
    </source>
</evidence>
<dbReference type="EMBL" id="MZ398241">
    <property type="protein sequence ID" value="QYC96787.1"/>
    <property type="molecule type" value="Genomic_DNA"/>
</dbReference>
<proteinExistence type="predicted"/>
<name>A0AC61NA85_9CAUD</name>
<evidence type="ECO:0000313" key="2">
    <source>
        <dbReference type="Proteomes" id="UP000826964"/>
    </source>
</evidence>
<sequence length="735" mass="83420">MGLFFETPQRKKTVKAQPPEPVWLRDDYLPNLEEAKTLKDVSFLPEAELWMSKAPLIFDIEVMPNYVEFGFMDDDTGRVYVEESSVTEDDPFCKNINWDKLEWVMKNRLTIGFNSKAFDLPVALVGLHHRRIEAMREATKMLIEDDMRVHEVLAHFGIDPKQLDLFDHIDLIEVAPLDGSLKIYAGRIMIENMMDLPFLPNRWLSSDHKSIIRYYNIARDLPSTRALFNVLKPQMELRVKMSAEYGIDLRSKSDAQIAEHVIKHELRKILGKVPKRAEIPAGTRYKYEAPSYLQFTYGPFINAFNTIKNADFYITESGGFEMPQEIADLVLELNGLGFTMGLGGLHSTESCAAHRDDGEYQLWDFDVTSYYPSIILLLKLFPPKLGEAFLHVYRKLVNDRVNAKKNHLTIIADSLKIVINGSFGKLGSKWSTLYAPLLMIIVTITGQLSLLMLIDMLNQVGIKTVSANTDGVVMKPHNSQIADMHATIKEWERRTKYEMEGTRYMGLYSRDVNNYFAVKAKFCKEKGDFIPVVDGAKTKGAYYNAMSSKNPSDQLKKNPTNIIVSEAVEAYLTTGKWVRETIEECQDIRKFVTVRSVKGGAVYLTNYDPPKHASKMALIEQAGFIVSSENGMITHPDFMQDGFPSMVFTLNDAYDRAFKALSSHDTEYLGKSIRWYQAKAALGSLVNASSGHAVPDSEGAKPLMSLPKSLPWDLDKEWYVARAERVLKEIGIVLD</sequence>
<dbReference type="Proteomes" id="UP000826964">
    <property type="component" value="Segment"/>
</dbReference>
<keyword evidence="2" id="KW-1185">Reference proteome</keyword>
<reference evidence="1" key="1">
    <citation type="submission" date="2021-06" db="EMBL/GenBank/DDBJ databases">
        <authorList>
            <person name="Tian F."/>
            <person name="Li J."/>
            <person name="Li F."/>
            <person name="Tong Y."/>
        </authorList>
    </citation>
    <scope>NUCLEOTIDE SEQUENCE</scope>
</reference>
<protein>
    <submittedName>
        <fullName evidence="1">DNA polymerase B</fullName>
    </submittedName>
</protein>
<accession>A0AC61NA85</accession>
<organism evidence="1 2">
    <name type="scientific">Stenotrophomonas phage BUCT626</name>
    <dbReference type="NCBI Taxonomy" id="2860376"/>
    <lineage>
        <taxon>Viruses</taxon>
        <taxon>Duplodnaviria</taxon>
        <taxon>Heunggongvirae</taxon>
        <taxon>Uroviricota</taxon>
        <taxon>Caudoviricetes</taxon>
        <taxon>Beaumontvirinae</taxon>
        <taxon>Bixiavirus</taxon>
        <taxon>Bixiavirus BUCT626</taxon>
    </lineage>
</organism>